<evidence type="ECO:0000313" key="1">
    <source>
        <dbReference type="EMBL" id="KAJ1717920.1"/>
    </source>
</evidence>
<organism evidence="1 2">
    <name type="scientific">Coemansia biformis</name>
    <dbReference type="NCBI Taxonomy" id="1286918"/>
    <lineage>
        <taxon>Eukaryota</taxon>
        <taxon>Fungi</taxon>
        <taxon>Fungi incertae sedis</taxon>
        <taxon>Zoopagomycota</taxon>
        <taxon>Kickxellomycotina</taxon>
        <taxon>Kickxellomycetes</taxon>
        <taxon>Kickxellales</taxon>
        <taxon>Kickxellaceae</taxon>
        <taxon>Coemansia</taxon>
    </lineage>
</organism>
<name>A0A9W7XRX5_9FUNG</name>
<evidence type="ECO:0000313" key="2">
    <source>
        <dbReference type="Proteomes" id="UP001143981"/>
    </source>
</evidence>
<accession>A0A9W7XRX5</accession>
<dbReference type="PANTHER" id="PTHR34825">
    <property type="entry name" value="CONSERVED PROTEIN, WITH A WEAK D-GALACTARATE DEHYDRATASE/ALTRONATE HYDROLASE DOMAIN"/>
    <property type="match status" value="1"/>
</dbReference>
<reference evidence="1" key="1">
    <citation type="submission" date="2022-07" db="EMBL/GenBank/DDBJ databases">
        <title>Phylogenomic reconstructions and comparative analyses of Kickxellomycotina fungi.</title>
        <authorList>
            <person name="Reynolds N.K."/>
            <person name="Stajich J.E."/>
            <person name="Barry K."/>
            <person name="Grigoriev I.V."/>
            <person name="Crous P."/>
            <person name="Smith M.E."/>
        </authorList>
    </citation>
    <scope>NUCLEOTIDE SEQUENCE</scope>
    <source>
        <strain evidence="1">BCRC 34381</strain>
    </source>
</reference>
<dbReference type="AlphaFoldDB" id="A0A9W7XRX5"/>
<comment type="caution">
    <text evidence="1">The sequence shown here is derived from an EMBL/GenBank/DDBJ whole genome shotgun (WGS) entry which is preliminary data.</text>
</comment>
<dbReference type="OrthoDB" id="5584915at2759"/>
<keyword evidence="2" id="KW-1185">Reference proteome</keyword>
<sequence length="294" mass="32748">MLFDALSSFVAAQHGKYIVLVDEYDQPLKATLNKDWRIVAQGTYLELIGRIFKSNDNLERGLLVGVHAFQLASVNSGVNNIRNIPLTTRGYCRNAASSEGRVDSMTGIGLFTELFAFSRVEIEELVRKALAKHPLTRRDLENVTVLAESPLARRDPESVIVDILTAWYDGYDFGLVGRRYNPVSVLRFLGNLAGEGLESAARSYWVDTGNERHMVKLATTYRADMLLLAPRLIRDYDTAGTNCSVQVVERFSETDVDVLEVVLGSSSFPDDNGHLHGSSNLVTYLIHLGYDDRS</sequence>
<evidence type="ECO:0008006" key="3">
    <source>
        <dbReference type="Google" id="ProtNLM"/>
    </source>
</evidence>
<dbReference type="Proteomes" id="UP001143981">
    <property type="component" value="Unassembled WGS sequence"/>
</dbReference>
<gene>
    <name evidence="1" type="ORF">LPJ61_007045</name>
</gene>
<proteinExistence type="predicted"/>
<protein>
    <recommendedName>
        <fullName evidence="3">AAA-ATPase-like domain-containing protein</fullName>
    </recommendedName>
</protein>
<dbReference type="PANTHER" id="PTHR34825:SF1">
    <property type="entry name" value="AAA-ATPASE-LIKE DOMAIN-CONTAINING PROTEIN"/>
    <property type="match status" value="1"/>
</dbReference>
<dbReference type="EMBL" id="JANBOI010004218">
    <property type="protein sequence ID" value="KAJ1717920.1"/>
    <property type="molecule type" value="Genomic_DNA"/>
</dbReference>